<organism evidence="1 2">
    <name type="scientific">Sulfitobacter mediterraneus</name>
    <dbReference type="NCBI Taxonomy" id="83219"/>
    <lineage>
        <taxon>Bacteria</taxon>
        <taxon>Pseudomonadati</taxon>
        <taxon>Pseudomonadota</taxon>
        <taxon>Alphaproteobacteria</taxon>
        <taxon>Rhodobacterales</taxon>
        <taxon>Roseobacteraceae</taxon>
        <taxon>Sulfitobacter</taxon>
    </lineage>
</organism>
<protein>
    <recommendedName>
        <fullName evidence="3">DUF2161 domain-containing phosphodiesterase</fullName>
    </recommendedName>
</protein>
<dbReference type="Proteomes" id="UP000244092">
    <property type="component" value="Unassembled WGS sequence"/>
</dbReference>
<evidence type="ECO:0000313" key="1">
    <source>
        <dbReference type="EMBL" id="PTX74342.1"/>
    </source>
</evidence>
<dbReference type="EMBL" id="QBKU01000004">
    <property type="protein sequence ID" value="PTX74342.1"/>
    <property type="molecule type" value="Genomic_DNA"/>
</dbReference>
<sequence>MGQSAAMSNPRETDLYPPIKTFLEDQGYVVKSEVGAADVVALRGGEPPVVVELKLGFSLTLFHQCIARMKVTDDVYLAVARQSGKRFAKAVKDNTALARRLGLGLITVRLSDGLVEVHCDPGPYAPRKNKKREAQLLREFARRQGDPNDGGQTRAGLVTAYRQDALKIAMYLFEVGACKGADVAKETKVSVATRMMRDNHYGWFEKVEKGVYGLTPVGAEAVGTSGNVLGSD</sequence>
<comment type="caution">
    <text evidence="1">The sequence shown here is derived from an EMBL/GenBank/DDBJ whole genome shotgun (WGS) entry which is preliminary data.</text>
</comment>
<evidence type="ECO:0008006" key="3">
    <source>
        <dbReference type="Google" id="ProtNLM"/>
    </source>
</evidence>
<gene>
    <name evidence="1" type="ORF">C8N31_104223</name>
</gene>
<reference evidence="1 2" key="1">
    <citation type="submission" date="2018-04" db="EMBL/GenBank/DDBJ databases">
        <title>Genomic Encyclopedia of Archaeal and Bacterial Type Strains, Phase II (KMG-II): from individual species to whole genera.</title>
        <authorList>
            <person name="Goeker M."/>
        </authorList>
    </citation>
    <scope>NUCLEOTIDE SEQUENCE [LARGE SCALE GENOMIC DNA]</scope>
    <source>
        <strain evidence="1 2">DSM 12244</strain>
    </source>
</reference>
<proteinExistence type="predicted"/>
<evidence type="ECO:0000313" key="2">
    <source>
        <dbReference type="Proteomes" id="UP000244092"/>
    </source>
</evidence>
<dbReference type="Pfam" id="PF09929">
    <property type="entry name" value="DUF2161"/>
    <property type="match status" value="1"/>
</dbReference>
<dbReference type="AlphaFoldDB" id="A0A2T6CFS3"/>
<name>A0A2T6CFS3_9RHOB</name>
<accession>A0A2T6CFS3</accession>
<dbReference type="InterPro" id="IPR018679">
    <property type="entry name" value="DUF2161"/>
</dbReference>